<evidence type="ECO:0000256" key="5">
    <source>
        <dbReference type="ARBA" id="ARBA00022679"/>
    </source>
</evidence>
<evidence type="ECO:0000259" key="12">
    <source>
        <dbReference type="PROSITE" id="PS50109"/>
    </source>
</evidence>
<sequence>MTKKRTAQYQLTKQFLLIFLGVLLVMNLLYIVAASRFVYEFVENKAKSIVSTLKREQNQETDWEKMIDTFVSKKDDDALIVETNEGKVFFSNESKEVFHELEEGKSFKILKNIVLSDDELYYVVEEKANDFSFKLAVNAEMATELVSGMILISLILNLMAVIFGSILIYFSMRRWSNKLSVMSQEIAQVDLMKQAELTIPDNPIEISNVATAFNQLIKEQKEAIEREKQFITNASHDIRTPLAAIRGHVQLIKRRGESHPEVIPNSIDFIDKESKRLETLSNQLLTLEREDLTTPKEIINLSELLLYEIEKVQLLTTFEFITEVKNDVSYFGRKGEFQQIFQNLIENAIKYSPGETEIKIALEETTSTIIFTVSDYGLGISDKEKKRVFERFYRVDNSRTSQTEGSGVGLSIVEKIVSSYRGTIDIKNNEPKGTIFKVNLPKM</sequence>
<dbReference type="CDD" id="cd00082">
    <property type="entry name" value="HisKA"/>
    <property type="match status" value="1"/>
</dbReference>
<dbReference type="GO" id="GO:0005886">
    <property type="term" value="C:plasma membrane"/>
    <property type="evidence" value="ECO:0007669"/>
    <property type="project" value="TreeGrafter"/>
</dbReference>
<dbReference type="FunFam" id="3.30.565.10:FF:000006">
    <property type="entry name" value="Sensor histidine kinase WalK"/>
    <property type="match status" value="1"/>
</dbReference>
<dbReference type="SUPFAM" id="SSF55874">
    <property type="entry name" value="ATPase domain of HSP90 chaperone/DNA topoisomerase II/histidine kinase"/>
    <property type="match status" value="1"/>
</dbReference>
<dbReference type="Proteomes" id="UP000288028">
    <property type="component" value="Unassembled WGS sequence"/>
</dbReference>
<feature type="domain" description="Histidine kinase" evidence="12">
    <location>
        <begin position="233"/>
        <end position="443"/>
    </location>
</feature>
<dbReference type="PANTHER" id="PTHR45436">
    <property type="entry name" value="SENSOR HISTIDINE KINASE YKOH"/>
    <property type="match status" value="1"/>
</dbReference>
<feature type="transmembrane region" description="Helical" evidence="11">
    <location>
        <begin position="15"/>
        <end position="39"/>
    </location>
</feature>
<dbReference type="Gene3D" id="3.30.565.10">
    <property type="entry name" value="Histidine kinase-like ATPase, C-terminal domain"/>
    <property type="match status" value="1"/>
</dbReference>
<dbReference type="Pfam" id="PF02518">
    <property type="entry name" value="HATPase_c"/>
    <property type="match status" value="1"/>
</dbReference>
<dbReference type="InterPro" id="IPR003594">
    <property type="entry name" value="HATPase_dom"/>
</dbReference>
<keyword evidence="6 11" id="KW-0812">Transmembrane</keyword>
<dbReference type="Gene3D" id="1.10.287.130">
    <property type="match status" value="1"/>
</dbReference>
<feature type="transmembrane region" description="Helical" evidence="11">
    <location>
        <begin position="145"/>
        <end position="170"/>
    </location>
</feature>
<dbReference type="AlphaFoldDB" id="A0A430B737"/>
<evidence type="ECO:0000256" key="6">
    <source>
        <dbReference type="ARBA" id="ARBA00022692"/>
    </source>
</evidence>
<keyword evidence="7" id="KW-0418">Kinase</keyword>
<evidence type="ECO:0000256" key="11">
    <source>
        <dbReference type="SAM" id="Phobius"/>
    </source>
</evidence>
<dbReference type="InterPro" id="IPR036097">
    <property type="entry name" value="HisK_dim/P_sf"/>
</dbReference>
<evidence type="ECO:0000256" key="8">
    <source>
        <dbReference type="ARBA" id="ARBA00022989"/>
    </source>
</evidence>
<dbReference type="Pfam" id="PF00512">
    <property type="entry name" value="HisKA"/>
    <property type="match status" value="1"/>
</dbReference>
<dbReference type="FunFam" id="1.10.287.130:FF:000001">
    <property type="entry name" value="Two-component sensor histidine kinase"/>
    <property type="match status" value="1"/>
</dbReference>
<dbReference type="GeneID" id="95581364"/>
<name>A0A430B737_9ENTE</name>
<keyword evidence="4" id="KW-0597">Phosphoprotein</keyword>
<proteinExistence type="predicted"/>
<dbReference type="InterPro" id="IPR036890">
    <property type="entry name" value="HATPase_C_sf"/>
</dbReference>
<keyword evidence="8 11" id="KW-1133">Transmembrane helix</keyword>
<dbReference type="InterPro" id="IPR003661">
    <property type="entry name" value="HisK_dim/P_dom"/>
</dbReference>
<keyword evidence="14" id="KW-1185">Reference proteome</keyword>
<comment type="caution">
    <text evidence="13">The sequence shown here is derived from an EMBL/GenBank/DDBJ whole genome shotgun (WGS) entry which is preliminary data.</text>
</comment>
<dbReference type="EMBL" id="NGKB01000003">
    <property type="protein sequence ID" value="RSU16136.1"/>
    <property type="molecule type" value="Genomic_DNA"/>
</dbReference>
<dbReference type="InterPro" id="IPR005467">
    <property type="entry name" value="His_kinase_dom"/>
</dbReference>
<dbReference type="InterPro" id="IPR004358">
    <property type="entry name" value="Sig_transdc_His_kin-like_C"/>
</dbReference>
<evidence type="ECO:0000256" key="9">
    <source>
        <dbReference type="ARBA" id="ARBA00023012"/>
    </source>
</evidence>
<dbReference type="PROSITE" id="PS50109">
    <property type="entry name" value="HIS_KIN"/>
    <property type="match status" value="1"/>
</dbReference>
<accession>A0A430B737</accession>
<evidence type="ECO:0000256" key="4">
    <source>
        <dbReference type="ARBA" id="ARBA00022553"/>
    </source>
</evidence>
<dbReference type="PANTHER" id="PTHR45436:SF5">
    <property type="entry name" value="SENSOR HISTIDINE KINASE TRCS"/>
    <property type="match status" value="1"/>
</dbReference>
<dbReference type="GO" id="GO:0000155">
    <property type="term" value="F:phosphorelay sensor kinase activity"/>
    <property type="evidence" value="ECO:0007669"/>
    <property type="project" value="InterPro"/>
</dbReference>
<evidence type="ECO:0000256" key="1">
    <source>
        <dbReference type="ARBA" id="ARBA00000085"/>
    </source>
</evidence>
<dbReference type="SUPFAM" id="SSF47384">
    <property type="entry name" value="Homodimeric domain of signal transducing histidine kinase"/>
    <property type="match status" value="1"/>
</dbReference>
<organism evidence="13 14">
    <name type="scientific">Vagococcus carniphilus</name>
    <dbReference type="NCBI Taxonomy" id="218144"/>
    <lineage>
        <taxon>Bacteria</taxon>
        <taxon>Bacillati</taxon>
        <taxon>Bacillota</taxon>
        <taxon>Bacilli</taxon>
        <taxon>Lactobacillales</taxon>
        <taxon>Enterococcaceae</taxon>
        <taxon>Vagococcus</taxon>
    </lineage>
</organism>
<reference evidence="13 14" key="1">
    <citation type="submission" date="2017-05" db="EMBL/GenBank/DDBJ databases">
        <title>Vagococcus spp. assemblies.</title>
        <authorList>
            <person name="Gulvik C.A."/>
        </authorList>
    </citation>
    <scope>NUCLEOTIDE SEQUENCE [LARGE SCALE GENOMIC DNA]</scope>
    <source>
        <strain evidence="13 14">SS1714</strain>
    </source>
</reference>
<dbReference type="OrthoDB" id="9786919at2"/>
<dbReference type="RefSeq" id="WP_126792232.1">
    <property type="nucleotide sequence ID" value="NZ_CP060720.1"/>
</dbReference>
<dbReference type="SMART" id="SM00387">
    <property type="entry name" value="HATPase_c"/>
    <property type="match status" value="1"/>
</dbReference>
<keyword evidence="10 11" id="KW-0472">Membrane</keyword>
<evidence type="ECO:0000256" key="2">
    <source>
        <dbReference type="ARBA" id="ARBA00004370"/>
    </source>
</evidence>
<evidence type="ECO:0000256" key="7">
    <source>
        <dbReference type="ARBA" id="ARBA00022777"/>
    </source>
</evidence>
<comment type="catalytic activity">
    <reaction evidence="1">
        <text>ATP + protein L-histidine = ADP + protein N-phospho-L-histidine.</text>
        <dbReference type="EC" id="2.7.13.3"/>
    </reaction>
</comment>
<dbReference type="EC" id="2.7.13.3" evidence="3"/>
<dbReference type="CDD" id="cd00075">
    <property type="entry name" value="HATPase"/>
    <property type="match status" value="1"/>
</dbReference>
<comment type="subcellular location">
    <subcellularLocation>
        <location evidence="2">Membrane</location>
    </subcellularLocation>
</comment>
<evidence type="ECO:0000313" key="14">
    <source>
        <dbReference type="Proteomes" id="UP000288028"/>
    </source>
</evidence>
<keyword evidence="5" id="KW-0808">Transferase</keyword>
<keyword evidence="9" id="KW-0902">Two-component regulatory system</keyword>
<gene>
    <name evidence="13" type="ORF">CBF28_04165</name>
</gene>
<dbReference type="SMART" id="SM00388">
    <property type="entry name" value="HisKA"/>
    <property type="match status" value="1"/>
</dbReference>
<protein>
    <recommendedName>
        <fullName evidence="3">histidine kinase</fullName>
        <ecNumber evidence="3">2.7.13.3</ecNumber>
    </recommendedName>
</protein>
<dbReference type="InterPro" id="IPR050428">
    <property type="entry name" value="TCS_sensor_his_kinase"/>
</dbReference>
<evidence type="ECO:0000256" key="10">
    <source>
        <dbReference type="ARBA" id="ARBA00023136"/>
    </source>
</evidence>
<evidence type="ECO:0000313" key="13">
    <source>
        <dbReference type="EMBL" id="RSU16136.1"/>
    </source>
</evidence>
<evidence type="ECO:0000256" key="3">
    <source>
        <dbReference type="ARBA" id="ARBA00012438"/>
    </source>
</evidence>
<dbReference type="PRINTS" id="PR00344">
    <property type="entry name" value="BCTRLSENSOR"/>
</dbReference>